<name>A0ABQ0G7R2_9PEZI</name>
<dbReference type="Proteomes" id="UP001628179">
    <property type="component" value="Unassembled WGS sequence"/>
</dbReference>
<proteinExistence type="predicted"/>
<comment type="caution">
    <text evidence="1">The sequence shown here is derived from an EMBL/GenBank/DDBJ whole genome shotgun (WGS) entry which is preliminary data.</text>
</comment>
<protein>
    <submittedName>
        <fullName evidence="1">Uncharacterized protein</fullName>
    </submittedName>
</protein>
<dbReference type="RefSeq" id="XP_070915525.1">
    <property type="nucleotide sequence ID" value="XM_071059424.1"/>
</dbReference>
<accession>A0ABQ0G7R2</accession>
<dbReference type="EMBL" id="BAAFSV010000002">
    <property type="protein sequence ID" value="GAB1313794.1"/>
    <property type="molecule type" value="Genomic_DNA"/>
</dbReference>
<dbReference type="GeneID" id="98174747"/>
<reference evidence="1 2" key="1">
    <citation type="submission" date="2024-09" db="EMBL/GenBank/DDBJ databases">
        <title>Itraconazole resistance in Madurella fahalii resulting from another homologue of gene encoding cytochrome P450 14-alpha sterol demethylase (CYP51).</title>
        <authorList>
            <person name="Yoshioka I."/>
            <person name="Fahal A.H."/>
            <person name="Kaneko S."/>
            <person name="Yaguchi T."/>
        </authorList>
    </citation>
    <scope>NUCLEOTIDE SEQUENCE [LARGE SCALE GENOMIC DNA]</scope>
    <source>
        <strain evidence="1 2">IFM 68171</strain>
    </source>
</reference>
<evidence type="ECO:0000313" key="1">
    <source>
        <dbReference type="EMBL" id="GAB1313794.1"/>
    </source>
</evidence>
<evidence type="ECO:0000313" key="2">
    <source>
        <dbReference type="Proteomes" id="UP001628179"/>
    </source>
</evidence>
<keyword evidence="2" id="KW-1185">Reference proteome</keyword>
<gene>
    <name evidence="1" type="ORF">MFIFM68171_04004</name>
</gene>
<organism evidence="1 2">
    <name type="scientific">Madurella fahalii</name>
    <dbReference type="NCBI Taxonomy" id="1157608"/>
    <lineage>
        <taxon>Eukaryota</taxon>
        <taxon>Fungi</taxon>
        <taxon>Dikarya</taxon>
        <taxon>Ascomycota</taxon>
        <taxon>Pezizomycotina</taxon>
        <taxon>Sordariomycetes</taxon>
        <taxon>Sordariomycetidae</taxon>
        <taxon>Sordariales</taxon>
        <taxon>Sordariales incertae sedis</taxon>
        <taxon>Madurella</taxon>
    </lineage>
</organism>
<sequence>MLENNVKATEPEVGILIANGLTYGQAWYLWERARPALSEPFNGAFDIEDFNISLERICLNHGKQVTGAEVMTAFSEMAVLWRRAEGEFVRGFEVLLLGNDDDAFHCQFSLIEKAKAGCKSGMAVDKGTWTSDMLV</sequence>